<feature type="transmembrane region" description="Helical" evidence="6">
    <location>
        <begin position="342"/>
        <end position="362"/>
    </location>
</feature>
<feature type="transmembrane region" description="Helical" evidence="6">
    <location>
        <begin position="312"/>
        <end position="330"/>
    </location>
</feature>
<feature type="transmembrane region" description="Helical" evidence="6">
    <location>
        <begin position="113"/>
        <end position="135"/>
    </location>
</feature>
<feature type="transmembrane region" description="Helical" evidence="6">
    <location>
        <begin position="175"/>
        <end position="194"/>
    </location>
</feature>
<protein>
    <submittedName>
        <fullName evidence="7">MFS transporter</fullName>
    </submittedName>
</protein>
<dbReference type="PANTHER" id="PTHR42718:SF9">
    <property type="entry name" value="MAJOR FACILITATOR SUPERFAMILY MULTIDRUG TRANSPORTER MFSC"/>
    <property type="match status" value="1"/>
</dbReference>
<sequence length="459" mass="47774">MGTVDQERAAAPPRSARAATYALFSVCLGYFMVLLDGSALNIALPSIQQDIQGSLATLQWLVNIYTIPLACLLLSAGVLADRAGSRRVFMIALAGFVLMSLACALSIDARMLIICRALQGISAAGVLPTTLAIIARSYPVLADRAKAITAWGATGGIALVLGPIGGGWLTQALGWRAIFLVNVPVGLLALWLSFRYAKETERRAVASYDLLGQVTAIAGLGLTVAALIEGGARGWDDRITLLLGAGGLLALGLFVYVENRVQSPMLPLRMFRAPAFTAAVVAGFAYQFGAFGLQFIVAIFVEEAWGYSPVRAGVLLLPFAILLTIGTSLLNRRWKTRGMRWLLVNGALIATAGTLACLAASAPSSWPALAIGFAFTGLGGGILAPSINGAALAEVDNQFAGLASGVLNTFRQMGLAIGVAVLGAVLSTAGPATGLRIDLVIGIVCFLAVAGLAARYIRR</sequence>
<dbReference type="PANTHER" id="PTHR42718">
    <property type="entry name" value="MAJOR FACILITATOR SUPERFAMILY MULTIDRUG TRANSPORTER MFSC"/>
    <property type="match status" value="1"/>
</dbReference>
<keyword evidence="4 6" id="KW-1133">Transmembrane helix</keyword>
<keyword evidence="5 6" id="KW-0472">Membrane</keyword>
<feature type="transmembrane region" description="Helical" evidence="6">
    <location>
        <begin position="239"/>
        <end position="257"/>
    </location>
</feature>
<accession>A0ABP6XSR7</accession>
<feature type="transmembrane region" description="Helical" evidence="6">
    <location>
        <begin position="368"/>
        <end position="392"/>
    </location>
</feature>
<feature type="transmembrane region" description="Helical" evidence="6">
    <location>
        <begin position="60"/>
        <end position="80"/>
    </location>
</feature>
<feature type="transmembrane region" description="Helical" evidence="6">
    <location>
        <begin position="206"/>
        <end position="227"/>
    </location>
</feature>
<organism evidence="7 8">
    <name type="scientific">Amycolatopsis ultiminotia</name>
    <dbReference type="NCBI Taxonomy" id="543629"/>
    <lineage>
        <taxon>Bacteria</taxon>
        <taxon>Bacillati</taxon>
        <taxon>Actinomycetota</taxon>
        <taxon>Actinomycetes</taxon>
        <taxon>Pseudonocardiales</taxon>
        <taxon>Pseudonocardiaceae</taxon>
        <taxon>Amycolatopsis</taxon>
    </lineage>
</organism>
<feature type="transmembrane region" description="Helical" evidence="6">
    <location>
        <begin position="278"/>
        <end position="300"/>
    </location>
</feature>
<dbReference type="CDD" id="cd17321">
    <property type="entry name" value="MFS_MMR_MDR_like"/>
    <property type="match status" value="1"/>
</dbReference>
<dbReference type="PRINTS" id="PR01036">
    <property type="entry name" value="TCRTETB"/>
</dbReference>
<evidence type="ECO:0000256" key="2">
    <source>
        <dbReference type="ARBA" id="ARBA00022448"/>
    </source>
</evidence>
<feature type="transmembrane region" description="Helical" evidence="6">
    <location>
        <begin position="439"/>
        <end position="457"/>
    </location>
</feature>
<evidence type="ECO:0000256" key="4">
    <source>
        <dbReference type="ARBA" id="ARBA00022989"/>
    </source>
</evidence>
<comment type="caution">
    <text evidence="7">The sequence shown here is derived from an EMBL/GenBank/DDBJ whole genome shotgun (WGS) entry which is preliminary data.</text>
</comment>
<evidence type="ECO:0000256" key="3">
    <source>
        <dbReference type="ARBA" id="ARBA00022692"/>
    </source>
</evidence>
<name>A0ABP6XSR7_9PSEU</name>
<proteinExistence type="predicted"/>
<gene>
    <name evidence="7" type="ORF">GCM10022222_63980</name>
</gene>
<reference evidence="8" key="1">
    <citation type="journal article" date="2019" name="Int. J. Syst. Evol. Microbiol.">
        <title>The Global Catalogue of Microorganisms (GCM) 10K type strain sequencing project: providing services to taxonomists for standard genome sequencing and annotation.</title>
        <authorList>
            <consortium name="The Broad Institute Genomics Platform"/>
            <consortium name="The Broad Institute Genome Sequencing Center for Infectious Disease"/>
            <person name="Wu L."/>
            <person name="Ma J."/>
        </authorList>
    </citation>
    <scope>NUCLEOTIDE SEQUENCE [LARGE SCALE GENOMIC DNA]</scope>
    <source>
        <strain evidence="8">JCM 16898</strain>
    </source>
</reference>
<dbReference type="Proteomes" id="UP001500689">
    <property type="component" value="Unassembled WGS sequence"/>
</dbReference>
<keyword evidence="8" id="KW-1185">Reference proteome</keyword>
<comment type="subcellular location">
    <subcellularLocation>
        <location evidence="1">Membrane</location>
        <topology evidence="1">Multi-pass membrane protein</topology>
    </subcellularLocation>
</comment>
<feature type="transmembrane region" description="Helical" evidence="6">
    <location>
        <begin position="21"/>
        <end position="40"/>
    </location>
</feature>
<dbReference type="InterPro" id="IPR011701">
    <property type="entry name" value="MFS"/>
</dbReference>
<dbReference type="Gene3D" id="1.20.1250.20">
    <property type="entry name" value="MFS general substrate transporter like domains"/>
    <property type="match status" value="1"/>
</dbReference>
<evidence type="ECO:0000313" key="8">
    <source>
        <dbReference type="Proteomes" id="UP001500689"/>
    </source>
</evidence>
<dbReference type="Gene3D" id="1.20.1720.10">
    <property type="entry name" value="Multidrug resistance protein D"/>
    <property type="match status" value="1"/>
</dbReference>
<dbReference type="SUPFAM" id="SSF103473">
    <property type="entry name" value="MFS general substrate transporter"/>
    <property type="match status" value="1"/>
</dbReference>
<keyword evidence="3 6" id="KW-0812">Transmembrane</keyword>
<evidence type="ECO:0000313" key="7">
    <source>
        <dbReference type="EMBL" id="GAA3571066.1"/>
    </source>
</evidence>
<dbReference type="RefSeq" id="WP_344866544.1">
    <property type="nucleotide sequence ID" value="NZ_BAAAZN010000016.1"/>
</dbReference>
<evidence type="ECO:0000256" key="6">
    <source>
        <dbReference type="SAM" id="Phobius"/>
    </source>
</evidence>
<keyword evidence="2" id="KW-0813">Transport</keyword>
<dbReference type="Pfam" id="PF07690">
    <property type="entry name" value="MFS_1"/>
    <property type="match status" value="1"/>
</dbReference>
<evidence type="ECO:0000256" key="1">
    <source>
        <dbReference type="ARBA" id="ARBA00004141"/>
    </source>
</evidence>
<dbReference type="InterPro" id="IPR036259">
    <property type="entry name" value="MFS_trans_sf"/>
</dbReference>
<evidence type="ECO:0000256" key="5">
    <source>
        <dbReference type="ARBA" id="ARBA00023136"/>
    </source>
</evidence>
<feature type="transmembrane region" description="Helical" evidence="6">
    <location>
        <begin position="413"/>
        <end position="433"/>
    </location>
</feature>
<feature type="transmembrane region" description="Helical" evidence="6">
    <location>
        <begin position="147"/>
        <end position="169"/>
    </location>
</feature>
<dbReference type="EMBL" id="BAAAZN010000016">
    <property type="protein sequence ID" value="GAA3571066.1"/>
    <property type="molecule type" value="Genomic_DNA"/>
</dbReference>
<feature type="transmembrane region" description="Helical" evidence="6">
    <location>
        <begin position="87"/>
        <end position="107"/>
    </location>
</feature>